<evidence type="ECO:0000313" key="2">
    <source>
        <dbReference type="Proteomes" id="UP000744032"/>
    </source>
</evidence>
<dbReference type="EMBL" id="JAAXMD010000260">
    <property type="protein sequence ID" value="NKQ27315.1"/>
    <property type="molecule type" value="Genomic_DNA"/>
</dbReference>
<name>A0ABX1IPU7_STRGB</name>
<protein>
    <recommendedName>
        <fullName evidence="3">Acyl-CoA carboxylase subunit epsilon</fullName>
    </recommendedName>
</protein>
<sequence length="95" mass="9300">MSARPDAAAAPAGAARTAVDAAGPLELLREAAFRVVRGNPDADELAALVAVLVALHGRAGAAAGAGAGGDAAGAAPRATWDRAGHAWRSPLAWVL</sequence>
<reference evidence="1 2" key="1">
    <citation type="submission" date="2020-04" db="EMBL/GenBank/DDBJ databases">
        <title>Genome sequence of Streptomyces galbus strain I339.</title>
        <authorList>
            <person name="Silva E.A.N."/>
            <person name="Merces M."/>
            <person name="Castelo Branco A.P.O.T."/>
            <person name="Vasconcelos P.C."/>
            <person name="Costa N.P."/>
            <person name="Marinho G.C.S."/>
            <person name="Oliveira C.J.B."/>
            <person name="Araujo D."/>
            <person name="Rodrigues Junior V.S."/>
            <person name="Almeida R."/>
            <person name="Silva Filho U.R."/>
            <person name="Andrade A.S.A."/>
            <person name="Cibulski S.P."/>
        </authorList>
    </citation>
    <scope>NUCLEOTIDE SEQUENCE [LARGE SCALE GENOMIC DNA]</scope>
    <source>
        <strain evidence="1 2">I339</strain>
    </source>
</reference>
<evidence type="ECO:0008006" key="3">
    <source>
        <dbReference type="Google" id="ProtNLM"/>
    </source>
</evidence>
<dbReference type="Proteomes" id="UP000744032">
    <property type="component" value="Unassembled WGS sequence"/>
</dbReference>
<comment type="caution">
    <text evidence="1">The sequence shown here is derived from an EMBL/GenBank/DDBJ whole genome shotgun (WGS) entry which is preliminary data.</text>
</comment>
<evidence type="ECO:0000313" key="1">
    <source>
        <dbReference type="EMBL" id="NKQ27315.1"/>
    </source>
</evidence>
<accession>A0ABX1IPU7</accession>
<dbReference type="RefSeq" id="WP_168375236.1">
    <property type="nucleotide sequence ID" value="NZ_JAAXMD010000260.1"/>
</dbReference>
<keyword evidence="2" id="KW-1185">Reference proteome</keyword>
<organism evidence="1 2">
    <name type="scientific">Streptomyces galbus</name>
    <dbReference type="NCBI Taxonomy" id="33898"/>
    <lineage>
        <taxon>Bacteria</taxon>
        <taxon>Bacillati</taxon>
        <taxon>Actinomycetota</taxon>
        <taxon>Actinomycetes</taxon>
        <taxon>Kitasatosporales</taxon>
        <taxon>Streptomycetaceae</taxon>
        <taxon>Streptomyces</taxon>
    </lineage>
</organism>
<dbReference type="Pfam" id="PF13822">
    <property type="entry name" value="ACC_epsilon"/>
    <property type="match status" value="1"/>
</dbReference>
<dbReference type="InterPro" id="IPR032716">
    <property type="entry name" value="ACC_epsilon"/>
</dbReference>
<gene>
    <name evidence="1" type="ORF">HF200_23585</name>
</gene>
<proteinExistence type="predicted"/>